<evidence type="ECO:0000256" key="4">
    <source>
        <dbReference type="ARBA" id="ARBA00022475"/>
    </source>
</evidence>
<comment type="similarity">
    <text evidence="2">Belongs to the binding-protein-dependent transport system permease family. FecCD subfamily.</text>
</comment>
<comment type="subcellular location">
    <subcellularLocation>
        <location evidence="1">Cell membrane</location>
        <topology evidence="1">Multi-pass membrane protein</topology>
    </subcellularLocation>
</comment>
<keyword evidence="6" id="KW-1133">Transmembrane helix</keyword>
<evidence type="ECO:0000313" key="8">
    <source>
        <dbReference type="EMBL" id="MDQ7908794.1"/>
    </source>
</evidence>
<dbReference type="RefSeq" id="WP_308716063.1">
    <property type="nucleotide sequence ID" value="NZ_JAVHUY010000034.1"/>
</dbReference>
<dbReference type="InterPro" id="IPR037294">
    <property type="entry name" value="ABC_BtuC-like"/>
</dbReference>
<evidence type="ECO:0000256" key="7">
    <source>
        <dbReference type="ARBA" id="ARBA00023136"/>
    </source>
</evidence>
<name>A0ABU0ZP20_9ACTN</name>
<reference evidence="8 9" key="1">
    <citation type="submission" date="2023-08" db="EMBL/GenBank/DDBJ databases">
        <title>Phytohabitans sansha sp. nov., isolated from marine sediment.</title>
        <authorList>
            <person name="Zhao Y."/>
            <person name="Yi K."/>
        </authorList>
    </citation>
    <scope>NUCLEOTIDE SEQUENCE [LARGE SCALE GENOMIC DNA]</scope>
    <source>
        <strain evidence="8 9">ZYX-F-186</strain>
    </source>
</reference>
<evidence type="ECO:0000313" key="9">
    <source>
        <dbReference type="Proteomes" id="UP001230908"/>
    </source>
</evidence>
<dbReference type="Pfam" id="PF01032">
    <property type="entry name" value="FecCD"/>
    <property type="match status" value="1"/>
</dbReference>
<protein>
    <submittedName>
        <fullName evidence="8">Iron chelate uptake ABC transporter family permease subunit</fullName>
    </submittedName>
</protein>
<dbReference type="SUPFAM" id="SSF81345">
    <property type="entry name" value="ABC transporter involved in vitamin B12 uptake, BtuC"/>
    <property type="match status" value="1"/>
</dbReference>
<evidence type="ECO:0000256" key="5">
    <source>
        <dbReference type="ARBA" id="ARBA00022692"/>
    </source>
</evidence>
<organism evidence="8 9">
    <name type="scientific">Phytohabitans maris</name>
    <dbReference type="NCBI Taxonomy" id="3071409"/>
    <lineage>
        <taxon>Bacteria</taxon>
        <taxon>Bacillati</taxon>
        <taxon>Actinomycetota</taxon>
        <taxon>Actinomycetes</taxon>
        <taxon>Micromonosporales</taxon>
        <taxon>Micromonosporaceae</taxon>
    </lineage>
</organism>
<accession>A0ABU0ZP20</accession>
<keyword evidence="9" id="KW-1185">Reference proteome</keyword>
<keyword evidence="7" id="KW-0472">Membrane</keyword>
<evidence type="ECO:0000256" key="3">
    <source>
        <dbReference type="ARBA" id="ARBA00022448"/>
    </source>
</evidence>
<evidence type="ECO:0000256" key="1">
    <source>
        <dbReference type="ARBA" id="ARBA00004651"/>
    </source>
</evidence>
<dbReference type="Gene3D" id="1.10.3470.10">
    <property type="entry name" value="ABC transporter involved in vitamin B12 uptake, BtuC"/>
    <property type="match status" value="1"/>
</dbReference>
<evidence type="ECO:0000256" key="6">
    <source>
        <dbReference type="ARBA" id="ARBA00022989"/>
    </source>
</evidence>
<keyword evidence="3" id="KW-0813">Transport</keyword>
<comment type="caution">
    <text evidence="8">The sequence shown here is derived from an EMBL/GenBank/DDBJ whole genome shotgun (WGS) entry which is preliminary data.</text>
</comment>
<evidence type="ECO:0000256" key="2">
    <source>
        <dbReference type="ARBA" id="ARBA00007935"/>
    </source>
</evidence>
<gene>
    <name evidence="8" type="ORF">RB614_30105</name>
</gene>
<keyword evidence="5" id="KW-0812">Transmembrane</keyword>
<proteinExistence type="inferred from homology"/>
<keyword evidence="4" id="KW-1003">Cell membrane</keyword>
<dbReference type="Proteomes" id="UP001230908">
    <property type="component" value="Unassembled WGS sequence"/>
</dbReference>
<dbReference type="InterPro" id="IPR000522">
    <property type="entry name" value="ABC_transptr_permease_BtuC"/>
</dbReference>
<dbReference type="EMBL" id="JAVHUY010000034">
    <property type="protein sequence ID" value="MDQ7908794.1"/>
    <property type="molecule type" value="Genomic_DNA"/>
</dbReference>
<sequence length="83" mass="9068">MARGTAATAALALVYGIAFRRTLSGQVWLIGSLNGRRWDHVRPLALALAVLLLVLHYGRKLALLELGDDTASSRSRRRGWRGG</sequence>